<dbReference type="Gene3D" id="1.10.20.10">
    <property type="entry name" value="Histone, subunit A"/>
    <property type="match status" value="1"/>
</dbReference>
<reference evidence="2" key="1">
    <citation type="submission" date="2023-05" db="EMBL/GenBank/DDBJ databases">
        <authorList>
            <person name="Stuckert A."/>
        </authorList>
    </citation>
    <scope>NUCLEOTIDE SEQUENCE</scope>
</reference>
<gene>
    <name evidence="2" type="ORF">SPARVUS_LOCUS2284722</name>
</gene>
<dbReference type="Proteomes" id="UP001162483">
    <property type="component" value="Unassembled WGS sequence"/>
</dbReference>
<dbReference type="PANTHER" id="PTHR23428">
    <property type="entry name" value="HISTONE H2B"/>
    <property type="match status" value="1"/>
</dbReference>
<evidence type="ECO:0000256" key="1">
    <source>
        <dbReference type="ARBA" id="ARBA00006846"/>
    </source>
</evidence>
<dbReference type="SUPFAM" id="SSF47113">
    <property type="entry name" value="Histone-fold"/>
    <property type="match status" value="1"/>
</dbReference>
<accession>A0ABN9B7B9</accession>
<keyword evidence="3" id="KW-1185">Reference proteome</keyword>
<dbReference type="EMBL" id="CATNWA010002669">
    <property type="protein sequence ID" value="CAI9543474.1"/>
    <property type="molecule type" value="Genomic_DNA"/>
</dbReference>
<evidence type="ECO:0008006" key="4">
    <source>
        <dbReference type="Google" id="ProtNLM"/>
    </source>
</evidence>
<proteinExistence type="inferred from homology"/>
<protein>
    <recommendedName>
        <fullName evidence="4">Histone H2A/H2B/H3 domain-containing protein</fullName>
    </recommendedName>
</protein>
<dbReference type="PRINTS" id="PR00621">
    <property type="entry name" value="HISTONEH2B"/>
</dbReference>
<comment type="similarity">
    <text evidence="1">Belongs to the histone H2B family.</text>
</comment>
<evidence type="ECO:0000313" key="2">
    <source>
        <dbReference type="EMBL" id="CAI9543474.1"/>
    </source>
</evidence>
<evidence type="ECO:0000313" key="3">
    <source>
        <dbReference type="Proteomes" id="UP001162483"/>
    </source>
</evidence>
<sequence length="158" mass="17655">MNSFEFISVELIAGEASHLAHYNKRSTITSREIQTAIHLLLPEGGQACCLRGHQGRHQVLRLSNPPFLPSLTFHDPQRTSHYIISFFFLKKHKDHKQGRTDNSWGPRAIGDHGAPVSLPKLKKAYEKGTRGISWGPLLTPGPRAVPEFSYGQSAPDHK</sequence>
<name>A0ABN9B7B9_9NEOB</name>
<comment type="caution">
    <text evidence="2">The sequence shown here is derived from an EMBL/GenBank/DDBJ whole genome shotgun (WGS) entry which is preliminary data.</text>
</comment>
<organism evidence="2 3">
    <name type="scientific">Staurois parvus</name>
    <dbReference type="NCBI Taxonomy" id="386267"/>
    <lineage>
        <taxon>Eukaryota</taxon>
        <taxon>Metazoa</taxon>
        <taxon>Chordata</taxon>
        <taxon>Craniata</taxon>
        <taxon>Vertebrata</taxon>
        <taxon>Euteleostomi</taxon>
        <taxon>Amphibia</taxon>
        <taxon>Batrachia</taxon>
        <taxon>Anura</taxon>
        <taxon>Neobatrachia</taxon>
        <taxon>Ranoidea</taxon>
        <taxon>Ranidae</taxon>
        <taxon>Staurois</taxon>
    </lineage>
</organism>
<dbReference type="InterPro" id="IPR000558">
    <property type="entry name" value="Histone_H2B"/>
</dbReference>
<dbReference type="InterPro" id="IPR009072">
    <property type="entry name" value="Histone-fold"/>
</dbReference>